<name>A0ACD3Z280_FUSSC</name>
<evidence type="ECO:0000313" key="1">
    <source>
        <dbReference type="EMBL" id="UPK95359.1"/>
    </source>
</evidence>
<gene>
    <name evidence="1" type="ORF">LCI18_006294</name>
</gene>
<dbReference type="EMBL" id="CP090034">
    <property type="protein sequence ID" value="UPK95359.1"/>
    <property type="molecule type" value="Genomic_DNA"/>
</dbReference>
<protein>
    <submittedName>
        <fullName evidence="1">Uncharacterized protein</fullName>
    </submittedName>
</protein>
<organism evidence="1 2">
    <name type="scientific">Fusarium solani subsp. cucurbitae</name>
    <name type="common">Neocosmosporum cucurbitae</name>
    <dbReference type="NCBI Taxonomy" id="2747967"/>
    <lineage>
        <taxon>Eukaryota</taxon>
        <taxon>Fungi</taxon>
        <taxon>Dikarya</taxon>
        <taxon>Ascomycota</taxon>
        <taxon>Pezizomycotina</taxon>
        <taxon>Sordariomycetes</taxon>
        <taxon>Hypocreomycetidae</taxon>
        <taxon>Hypocreales</taxon>
        <taxon>Nectriaceae</taxon>
        <taxon>Fusarium</taxon>
        <taxon>Fusarium solani species complex</taxon>
    </lineage>
</organism>
<keyword evidence="2" id="KW-1185">Reference proteome</keyword>
<reference evidence="1" key="1">
    <citation type="submission" date="2021-11" db="EMBL/GenBank/DDBJ databases">
        <title>Fusarium solani-melongenae Genome sequencing and assembly.</title>
        <authorList>
            <person name="Xie S."/>
            <person name="Huang L."/>
            <person name="Zhang X."/>
        </authorList>
    </citation>
    <scope>NUCLEOTIDE SEQUENCE</scope>
    <source>
        <strain evidence="1">CRI 24-3</strain>
    </source>
</reference>
<accession>A0ACD3Z280</accession>
<dbReference type="Proteomes" id="UP000830768">
    <property type="component" value="Chromosome 5"/>
</dbReference>
<sequence length="746" mass="85275">MDPVSAVGLASAIITFIEFGSKLLKGAKEIRDSANDSLEKNESRELKTPEPAQISPEQQKLCDLALTCNDLSQRILELLNKIKPKNKKALREDDIELLEKSLSDCRSQLALSLSHLVSKNSAESSDRIFAMVREDSSKLEQLQIHMKQLRKGVEAQVIGDEAVEQLRLVLGIHDKALSAIYQGRILRSLQFEDMHCRDDRVQNPYENTFEWILEDDEEIMSDDTSSASDESLYVDFQDRKRQSRDMFLTWLSSGSGIFYISGKLGSGKSTLMRYLSIHTRTRIEVKRWAGHRTLVLASFFFWKPGLELQKSLEGLFCSLLRDILTACPDLIRHTLPEFNIPSSTVNSALHKVISDEHLYQGHHFCFFIDGLDEYEGTDEQDPTHLVTLLKSWVKDSQGCLKLCVLRREHNVFMNALSKDQRLRLHESTFFDMKEYVAGHLKDIESDTLSERMRNHLITSIPEKADGIFLWTILVVRTIRRKIEDGEPERRLNKLLDSLPQGLGKILQRILEDLDADNRRRLFQTIAVLRVAKAHGLEFSLLAFSFLDDYEQDAEFSIKGHIPTDKDEETTRRRLRGACGGLVETEEPEDWLDGEESGWASLDYTHRSIPDMFVEGALEHEMDVFLEGFDAMKAIFNLEFAAIQFIGERIKTQSSCIGLATILLSDEIEDAPYPLLERIASWSDSVIQQPKPGHRLSLRVSPFMDFSLGYLTSGKLVSELYEVFTYHSTLCLAGYLGRFSYVKWKIE</sequence>
<proteinExistence type="predicted"/>
<evidence type="ECO:0000313" key="2">
    <source>
        <dbReference type="Proteomes" id="UP000830768"/>
    </source>
</evidence>